<dbReference type="Pfam" id="PF07969">
    <property type="entry name" value="Amidohydro_3"/>
    <property type="match status" value="1"/>
</dbReference>
<evidence type="ECO:0000259" key="1">
    <source>
        <dbReference type="Pfam" id="PF07969"/>
    </source>
</evidence>
<dbReference type="AlphaFoldDB" id="A0A6J7EQN2"/>
<dbReference type="InterPro" id="IPR032466">
    <property type="entry name" value="Metal_Hydrolase"/>
</dbReference>
<protein>
    <submittedName>
        <fullName evidence="2">Unannotated protein</fullName>
    </submittedName>
</protein>
<name>A0A6J7EQN2_9ZZZZ</name>
<reference evidence="2" key="1">
    <citation type="submission" date="2020-05" db="EMBL/GenBank/DDBJ databases">
        <authorList>
            <person name="Chiriac C."/>
            <person name="Salcher M."/>
            <person name="Ghai R."/>
            <person name="Kavagutti S V."/>
        </authorList>
    </citation>
    <scope>NUCLEOTIDE SEQUENCE</scope>
</reference>
<organism evidence="2">
    <name type="scientific">freshwater metagenome</name>
    <dbReference type="NCBI Taxonomy" id="449393"/>
    <lineage>
        <taxon>unclassified sequences</taxon>
        <taxon>metagenomes</taxon>
        <taxon>ecological metagenomes</taxon>
    </lineage>
</organism>
<dbReference type="PANTHER" id="PTHR22642:SF2">
    <property type="entry name" value="PROTEIN LONG AFTER FAR-RED 3"/>
    <property type="match status" value="1"/>
</dbReference>
<gene>
    <name evidence="2" type="ORF">UFOPK3402_01437</name>
</gene>
<dbReference type="PANTHER" id="PTHR22642">
    <property type="entry name" value="IMIDAZOLONEPROPIONASE"/>
    <property type="match status" value="1"/>
</dbReference>
<feature type="domain" description="Amidohydrolase 3" evidence="1">
    <location>
        <begin position="61"/>
        <end position="526"/>
    </location>
</feature>
<dbReference type="InterPro" id="IPR011059">
    <property type="entry name" value="Metal-dep_hydrolase_composite"/>
</dbReference>
<accession>A0A6J7EQN2</accession>
<dbReference type="SUPFAM" id="SSF51556">
    <property type="entry name" value="Metallo-dependent hydrolases"/>
    <property type="match status" value="1"/>
</dbReference>
<dbReference type="Gene3D" id="3.10.310.70">
    <property type="match status" value="1"/>
</dbReference>
<dbReference type="SUPFAM" id="SSF51338">
    <property type="entry name" value="Composite domain of metallo-dependent hydrolases"/>
    <property type="match status" value="1"/>
</dbReference>
<dbReference type="InterPro" id="IPR013108">
    <property type="entry name" value="Amidohydro_3"/>
</dbReference>
<proteinExistence type="predicted"/>
<evidence type="ECO:0000313" key="2">
    <source>
        <dbReference type="EMBL" id="CAB4882409.1"/>
    </source>
</evidence>
<dbReference type="GO" id="GO:0016810">
    <property type="term" value="F:hydrolase activity, acting on carbon-nitrogen (but not peptide) bonds"/>
    <property type="evidence" value="ECO:0007669"/>
    <property type="project" value="InterPro"/>
</dbReference>
<dbReference type="Gene3D" id="2.30.40.10">
    <property type="entry name" value="Urease, subunit C, domain 1"/>
    <property type="match status" value="1"/>
</dbReference>
<dbReference type="Gene3D" id="3.20.20.140">
    <property type="entry name" value="Metal-dependent hydrolases"/>
    <property type="match status" value="1"/>
</dbReference>
<dbReference type="EMBL" id="CAFBLS010000194">
    <property type="protein sequence ID" value="CAB4882409.1"/>
    <property type="molecule type" value="Genomic_DNA"/>
</dbReference>
<sequence length="535" mass="56426">MTSTPESGPAWKGRKRVLLTGAAIYSPDHPMATSMLLDGDHIAWLGTDEQADGYRHSVDEVVVLHGALVTPGFVDAHVHATSTGLTLGGLDLSRADSLTEALALVEAAARASRGAPLIGHGWDETRWPEGRPPTGQEIDRASWGSLVYLSRIDVHSAVVSSTLLAAVPSVRTLDGFGTDGVVSREAHHACRAVALRMIGAAQQQRAHLATRAHAASLGIVAMHEMAGPAISSADDLRALLALSVEVPGPLVTGYWGEISSAGGVEQARELGAVGAAGDLFIDGAIGSRTACLRHSYLDQEQTSGAQYLTEAQVVDHVRACVAAGLQSGFHVIGDRATDIIMSAMAMAAESIGIELLRSGRHRLEHAEMLDDGHIEQMARLGMTASMQPMFDGLWGSAGGMYEQRLGSERAGSMNRFADLARSGVLLAFGSDSPVTDIGPWQAVRAAVRHHNPAQRVSSDSAFEAHTSAGWRAVGIDTTGRLIAGAPAHYVIWDTKSEDLGPDRLPRLSPDRELPRSLRTVVSGVAVHDTGEVAAQ</sequence>